<dbReference type="InterPro" id="IPR031100">
    <property type="entry name" value="LOG_fam"/>
</dbReference>
<reference evidence="4 5" key="1">
    <citation type="journal article" date="2014" name="Int. J. Syst. Evol. Microbiol.">
        <title>Phaeodactylibacter xiamenensis gen. nov., sp. nov., a member of the family Saprospiraceae isolated from the marine alga Phaeodactylum tricornutum.</title>
        <authorList>
            <person name="Chen Z.Jr."/>
            <person name="Lei X."/>
            <person name="Lai Q."/>
            <person name="Li Y."/>
            <person name="Zhang B."/>
            <person name="Zhang J."/>
            <person name="Zhang H."/>
            <person name="Yang L."/>
            <person name="Zheng W."/>
            <person name="Tian Y."/>
            <person name="Yu Z."/>
            <person name="Xu H.Jr."/>
            <person name="Zheng T."/>
        </authorList>
    </citation>
    <scope>NUCLEOTIDE SEQUENCE [LARGE SCALE GENOMIC DNA]</scope>
    <source>
        <strain evidence="4 5">KD52</strain>
    </source>
</reference>
<evidence type="ECO:0000313" key="5">
    <source>
        <dbReference type="Proteomes" id="UP000029736"/>
    </source>
</evidence>
<evidence type="ECO:0000256" key="3">
    <source>
        <dbReference type="RuleBase" id="RU363015"/>
    </source>
</evidence>
<dbReference type="InterPro" id="IPR005269">
    <property type="entry name" value="LOG"/>
</dbReference>
<dbReference type="GO" id="GO:0008714">
    <property type="term" value="F:AMP nucleosidase activity"/>
    <property type="evidence" value="ECO:0007669"/>
    <property type="project" value="UniProtKB-EC"/>
</dbReference>
<dbReference type="AlphaFoldDB" id="A0A098SBN4"/>
<accession>A0A098SBN4</accession>
<dbReference type="GO" id="GO:0009691">
    <property type="term" value="P:cytokinin biosynthetic process"/>
    <property type="evidence" value="ECO:0007669"/>
    <property type="project" value="UniProtKB-UniRule"/>
</dbReference>
<proteinExistence type="inferred from homology"/>
<dbReference type="Gene3D" id="3.40.50.450">
    <property type="match status" value="1"/>
</dbReference>
<name>A0A098SBN4_9BACT</name>
<organism evidence="4 5">
    <name type="scientific">Phaeodactylibacter xiamenensis</name>
    <dbReference type="NCBI Taxonomy" id="1524460"/>
    <lineage>
        <taxon>Bacteria</taxon>
        <taxon>Pseudomonadati</taxon>
        <taxon>Bacteroidota</taxon>
        <taxon>Saprospiria</taxon>
        <taxon>Saprospirales</taxon>
        <taxon>Haliscomenobacteraceae</taxon>
        <taxon>Phaeodactylibacter</taxon>
    </lineage>
</organism>
<dbReference type="PANTHER" id="PTHR31223:SF70">
    <property type="entry name" value="LOG FAMILY PROTEIN YJL055W"/>
    <property type="match status" value="1"/>
</dbReference>
<dbReference type="PANTHER" id="PTHR31223">
    <property type="entry name" value="LOG FAMILY PROTEIN YJL055W"/>
    <property type="match status" value="1"/>
</dbReference>
<dbReference type="Pfam" id="PF03641">
    <property type="entry name" value="Lysine_decarbox"/>
    <property type="match status" value="1"/>
</dbReference>
<dbReference type="OrthoDB" id="9801098at2"/>
<evidence type="ECO:0000256" key="1">
    <source>
        <dbReference type="ARBA" id="ARBA00000274"/>
    </source>
</evidence>
<keyword evidence="3" id="KW-0203">Cytokinin biosynthesis</keyword>
<keyword evidence="5" id="KW-1185">Reference proteome</keyword>
<dbReference type="GO" id="GO:0005829">
    <property type="term" value="C:cytosol"/>
    <property type="evidence" value="ECO:0007669"/>
    <property type="project" value="TreeGrafter"/>
</dbReference>
<gene>
    <name evidence="4" type="ORF">IX84_02100</name>
</gene>
<comment type="catalytic activity">
    <reaction evidence="1">
        <text>AMP + H2O = D-ribose 5-phosphate + adenine</text>
        <dbReference type="Rhea" id="RHEA:20129"/>
        <dbReference type="ChEBI" id="CHEBI:15377"/>
        <dbReference type="ChEBI" id="CHEBI:16708"/>
        <dbReference type="ChEBI" id="CHEBI:78346"/>
        <dbReference type="ChEBI" id="CHEBI:456215"/>
        <dbReference type="EC" id="3.2.2.4"/>
    </reaction>
</comment>
<dbReference type="EC" id="3.2.2.n1" evidence="3"/>
<dbReference type="NCBIfam" id="TIGR00730">
    <property type="entry name" value="Rossman fold protein, TIGR00730 family"/>
    <property type="match status" value="1"/>
</dbReference>
<dbReference type="Proteomes" id="UP000029736">
    <property type="component" value="Unassembled WGS sequence"/>
</dbReference>
<comment type="similarity">
    <text evidence="2 3">Belongs to the LOG family.</text>
</comment>
<evidence type="ECO:0000256" key="2">
    <source>
        <dbReference type="ARBA" id="ARBA00006763"/>
    </source>
</evidence>
<comment type="caution">
    <text evidence="4">The sequence shown here is derived from an EMBL/GenBank/DDBJ whole genome shotgun (WGS) entry which is preliminary data.</text>
</comment>
<sequence>MKSALVFCGANTGNHPLYAEAAREVGQQLAQRDIRLVYGAGKVGLMGEVAEGALQAGGEVIGVIPFFLRKAEVCHEGLSHLYVVDSMHERKIKMAQLSDAVIVLPGGYGTMDEVFEMLTLAQVGQGQHPVCFLNVNGYFDLLLKQLDHMEAEGFLKPVHRQLTMTASSLPELFEKLEQYEAPPKEGKWIKL</sequence>
<dbReference type="EMBL" id="JPOS01000004">
    <property type="protein sequence ID" value="KGE89586.1"/>
    <property type="molecule type" value="Genomic_DNA"/>
</dbReference>
<protein>
    <recommendedName>
        <fullName evidence="3">Cytokinin riboside 5'-monophosphate phosphoribohydrolase</fullName>
        <ecNumber evidence="3">3.2.2.n1</ecNumber>
    </recommendedName>
</protein>
<keyword evidence="3" id="KW-0378">Hydrolase</keyword>
<dbReference type="STRING" id="1524460.IX84_02100"/>
<dbReference type="SUPFAM" id="SSF102405">
    <property type="entry name" value="MCP/YpsA-like"/>
    <property type="match status" value="1"/>
</dbReference>
<dbReference type="RefSeq" id="WP_044216125.1">
    <property type="nucleotide sequence ID" value="NZ_JBKAGJ010000005.1"/>
</dbReference>
<evidence type="ECO:0000313" key="4">
    <source>
        <dbReference type="EMBL" id="KGE89586.1"/>
    </source>
</evidence>